<reference evidence="9 10" key="1">
    <citation type="journal article" date="2019" name="Microorganisms">
        <title>Characteristics of Carbapenem-Resistant and Colistin-Resistant Escherichia coli Co-Producing NDM-1 and MCR-1 from Pig Farms in China.</title>
        <authorList>
            <person name="Peng Z."/>
            <person name="Li X."/>
            <person name="Hu Z."/>
            <person name="Li Z."/>
            <person name="Lv Y."/>
            <person name="Lei M."/>
            <person name="Wu B."/>
            <person name="Chen H."/>
            <person name="Wang X."/>
        </authorList>
    </citation>
    <scope>NUCLEOTIDE SEQUENCE [LARGE SCALE GENOMIC DNA]</scope>
    <source>
        <strain evidence="9 10">RXD010</strain>
    </source>
</reference>
<dbReference type="InterPro" id="IPR011612">
    <property type="entry name" value="Urease_alpha_N_dom"/>
</dbReference>
<keyword evidence="4" id="KW-0533">Nickel</keyword>
<evidence type="ECO:0000256" key="4">
    <source>
        <dbReference type="ARBA" id="ARBA00022596"/>
    </source>
</evidence>
<dbReference type="GO" id="GO:0016151">
    <property type="term" value="F:nickel cation binding"/>
    <property type="evidence" value="ECO:0007669"/>
    <property type="project" value="InterPro"/>
</dbReference>
<dbReference type="PANTHER" id="PTHR43440">
    <property type="entry name" value="UREASE"/>
    <property type="match status" value="1"/>
</dbReference>
<evidence type="ECO:0000256" key="2">
    <source>
        <dbReference type="ARBA" id="ARBA00004897"/>
    </source>
</evidence>
<evidence type="ECO:0000256" key="6">
    <source>
        <dbReference type="ARBA" id="ARBA00022801"/>
    </source>
</evidence>
<accession>A0AA43V213</accession>
<evidence type="ECO:0000313" key="9">
    <source>
        <dbReference type="EMBL" id="MQS33735.1"/>
    </source>
</evidence>
<proteinExistence type="predicted"/>
<evidence type="ECO:0000256" key="7">
    <source>
        <dbReference type="PROSITE-ProRule" id="PRU00700"/>
    </source>
</evidence>
<sequence length="219" mass="22904">MSFKMTQNQYTSLYGPTVGDSIRLGDTNLFAQIEKDYAVYGEEATFGGGKSIRDGMAQNPRVTRDDVNVADLVISNAVIIDYDKVVKADIGIKNGYIFAIGNAGNPDIMDNVDIIIGSTTDIIAAEGKIVTAGGIDTHVHFINPEQAEVALESGITTHIGGGTGASEGSKATTVTPGPWHIHRMLEAAEGLPINVGFTGKGQATNPTALIEQINAGAIG</sequence>
<dbReference type="InterPro" id="IPR011059">
    <property type="entry name" value="Metal-dep_hydrolase_composite"/>
</dbReference>
<dbReference type="Pfam" id="PF00449">
    <property type="entry name" value="Urease_alpha"/>
    <property type="match status" value="1"/>
</dbReference>
<evidence type="ECO:0000256" key="3">
    <source>
        <dbReference type="ARBA" id="ARBA00012934"/>
    </source>
</evidence>
<evidence type="ECO:0000313" key="10">
    <source>
        <dbReference type="Proteomes" id="UP000460351"/>
    </source>
</evidence>
<dbReference type="Proteomes" id="UP000460351">
    <property type="component" value="Unassembled WGS sequence"/>
</dbReference>
<keyword evidence="5" id="KW-0479">Metal-binding</keyword>
<comment type="pathway">
    <text evidence="2">Nitrogen metabolism; urea degradation; CO(2) and NH(3) from urea (urease route): step 1/1.</text>
</comment>
<name>A0AA43V213_ECOLX</name>
<dbReference type="SUPFAM" id="SSF51338">
    <property type="entry name" value="Composite domain of metallo-dependent hydrolases"/>
    <property type="match status" value="1"/>
</dbReference>
<comment type="subcellular location">
    <subcellularLocation>
        <location evidence="7">Cytoplasm</location>
    </subcellularLocation>
</comment>
<comment type="caution">
    <text evidence="9">The sequence shown here is derived from an EMBL/GenBank/DDBJ whole genome shotgun (WGS) entry which is preliminary data.</text>
</comment>
<dbReference type="InterPro" id="IPR017951">
    <property type="entry name" value="Urease_asu_c"/>
</dbReference>
<dbReference type="InterPro" id="IPR006680">
    <property type="entry name" value="Amidohydro-rel"/>
</dbReference>
<dbReference type="PROSITE" id="PS01120">
    <property type="entry name" value="UREASE_1"/>
    <property type="match status" value="1"/>
</dbReference>
<dbReference type="Pfam" id="PF01979">
    <property type="entry name" value="Amidohydro_1"/>
    <property type="match status" value="1"/>
</dbReference>
<feature type="domain" description="Urease" evidence="8">
    <location>
        <begin position="133"/>
        <end position="219"/>
    </location>
</feature>
<dbReference type="PANTHER" id="PTHR43440:SF1">
    <property type="entry name" value="UREASE"/>
    <property type="match status" value="1"/>
</dbReference>
<dbReference type="GO" id="GO:0005737">
    <property type="term" value="C:cytoplasm"/>
    <property type="evidence" value="ECO:0007669"/>
    <property type="project" value="UniProtKB-SubCell"/>
</dbReference>
<organism evidence="9 10">
    <name type="scientific">Escherichia coli</name>
    <dbReference type="NCBI Taxonomy" id="562"/>
    <lineage>
        <taxon>Bacteria</taxon>
        <taxon>Pseudomonadati</taxon>
        <taxon>Pseudomonadota</taxon>
        <taxon>Gammaproteobacteria</taxon>
        <taxon>Enterobacterales</taxon>
        <taxon>Enterobacteriaceae</taxon>
        <taxon>Escherichia</taxon>
    </lineage>
</organism>
<dbReference type="EC" id="3.5.1.5" evidence="3"/>
<evidence type="ECO:0000259" key="8">
    <source>
        <dbReference type="PROSITE" id="PS51368"/>
    </source>
</evidence>
<dbReference type="EMBL" id="SQQU01000210">
    <property type="protein sequence ID" value="MQS33735.1"/>
    <property type="molecule type" value="Genomic_DNA"/>
</dbReference>
<gene>
    <name evidence="9" type="ORF">E4K51_27485</name>
</gene>
<evidence type="ECO:0000256" key="5">
    <source>
        <dbReference type="ARBA" id="ARBA00022723"/>
    </source>
</evidence>
<comment type="cofactor">
    <cofactor evidence="1">
        <name>Ni cation</name>
        <dbReference type="ChEBI" id="CHEBI:25516"/>
    </cofactor>
</comment>
<protein>
    <recommendedName>
        <fullName evidence="3">urease</fullName>
        <ecNumber evidence="3">3.5.1.5</ecNumber>
    </recommendedName>
</protein>
<dbReference type="AlphaFoldDB" id="A0AA43V213"/>
<keyword evidence="6" id="KW-0378">Hydrolase</keyword>
<dbReference type="GO" id="GO:0009039">
    <property type="term" value="F:urease activity"/>
    <property type="evidence" value="ECO:0007669"/>
    <property type="project" value="UniProtKB-EC"/>
</dbReference>
<evidence type="ECO:0000256" key="1">
    <source>
        <dbReference type="ARBA" id="ARBA00001948"/>
    </source>
</evidence>
<dbReference type="InterPro" id="IPR029754">
    <property type="entry name" value="Urease_Ni-bd"/>
</dbReference>
<keyword evidence="7" id="KW-0963">Cytoplasm</keyword>
<dbReference type="Gene3D" id="2.30.40.10">
    <property type="entry name" value="Urease, subunit C, domain 1"/>
    <property type="match status" value="1"/>
</dbReference>
<comment type="caution">
    <text evidence="7">Lacks conserved residue(s) required for the propagation of feature annotation.</text>
</comment>
<dbReference type="PROSITE" id="PS51368">
    <property type="entry name" value="UREASE_3"/>
    <property type="match status" value="1"/>
</dbReference>
<feature type="non-terminal residue" evidence="9">
    <location>
        <position position="219"/>
    </location>
</feature>
<dbReference type="InterPro" id="IPR050112">
    <property type="entry name" value="Urease_alpha_subunit"/>
</dbReference>